<dbReference type="AlphaFoldDB" id="F2IYD2"/>
<comment type="similarity">
    <text evidence="3 4">Belongs to the RlpA family.</text>
</comment>
<evidence type="ECO:0000313" key="6">
    <source>
        <dbReference type="EMBL" id="ADZ68445.1"/>
    </source>
</evidence>
<keyword evidence="7" id="KW-1185">Reference proteome</keyword>
<evidence type="ECO:0000256" key="4">
    <source>
        <dbReference type="RuleBase" id="RU003495"/>
    </source>
</evidence>
<organism evidence="6 7">
    <name type="scientific">Polymorphum gilvum (strain LMG 25793 / CGMCC 1.9160 / SL003B-26A1)</name>
    <dbReference type="NCBI Taxonomy" id="991905"/>
    <lineage>
        <taxon>Bacteria</taxon>
        <taxon>Pseudomonadati</taxon>
        <taxon>Pseudomonadota</taxon>
        <taxon>Alphaproteobacteria</taxon>
        <taxon>Rhodobacterales</taxon>
        <taxon>Paracoccaceae</taxon>
        <taxon>Polymorphum</taxon>
    </lineage>
</organism>
<reference evidence="6 7" key="1">
    <citation type="journal article" date="2011" name="J. Bacteriol.">
        <title>Complete genome sequence of Polymorphum gilvum SL003B-26A1T, a crude oil-degrading bacterium from oil-polluted saline soil.</title>
        <authorList>
            <person name="Li S.G."/>
            <person name="Tang Y.Q."/>
            <person name="Nie Y."/>
            <person name="Cai M."/>
            <person name="Wu X.L."/>
        </authorList>
    </citation>
    <scope>NUCLEOTIDE SEQUENCE [LARGE SCALE GENOMIC DNA]</scope>
    <source>
        <strain evidence="7">LMG 25793 / CGMCC 1.9160 / SL003B-26A1</strain>
    </source>
</reference>
<dbReference type="GO" id="GO:0000270">
    <property type="term" value="P:peptidoglycan metabolic process"/>
    <property type="evidence" value="ECO:0007669"/>
    <property type="project" value="UniProtKB-UniRule"/>
</dbReference>
<dbReference type="PANTHER" id="PTHR34183:SF1">
    <property type="entry name" value="ENDOLYTIC PEPTIDOGLYCAN TRANSGLYCOSYLASE RLPA"/>
    <property type="match status" value="1"/>
</dbReference>
<dbReference type="NCBIfam" id="TIGR00413">
    <property type="entry name" value="rlpA"/>
    <property type="match status" value="1"/>
</dbReference>
<evidence type="ECO:0000313" key="7">
    <source>
        <dbReference type="Proteomes" id="UP000008130"/>
    </source>
</evidence>
<gene>
    <name evidence="3" type="primary">rlpA</name>
    <name evidence="6" type="ordered locus">SL003B_0006</name>
</gene>
<dbReference type="Proteomes" id="UP000008130">
    <property type="component" value="Chromosome"/>
</dbReference>
<dbReference type="InterPro" id="IPR009009">
    <property type="entry name" value="RlpA-like_DPBB"/>
</dbReference>
<evidence type="ECO:0000256" key="1">
    <source>
        <dbReference type="ARBA" id="ARBA00023239"/>
    </source>
</evidence>
<dbReference type="eggNOG" id="COG0797">
    <property type="taxonomic scope" value="Bacteria"/>
</dbReference>
<accession>F2IYD2</accession>
<dbReference type="Pfam" id="PF03330">
    <property type="entry name" value="DPBB_1"/>
    <property type="match status" value="1"/>
</dbReference>
<evidence type="ECO:0000256" key="2">
    <source>
        <dbReference type="ARBA" id="ARBA00023316"/>
    </source>
</evidence>
<keyword evidence="6" id="KW-0449">Lipoprotein</keyword>
<dbReference type="KEGG" id="pgv:SL003B_0006"/>
<dbReference type="HOGENOM" id="CLU_042923_7_2_5"/>
<sequence precursor="true">MTPACLLRRGLPASLHLIPLLVCALAVAIPARTEAAPVQCGLASWYQLTSRTASGERADPETLTAAHRSLPFGSLVTVVNRDNGRSVTLRVNDRGPFVKNRIIDVSRRAARELGFVDKGVTRVQVVAAGNAAYPAPKVDCP</sequence>
<dbReference type="Gene3D" id="2.40.40.10">
    <property type="entry name" value="RlpA-like domain"/>
    <property type="match status" value="1"/>
</dbReference>
<protein>
    <recommendedName>
        <fullName evidence="3">Endolytic peptidoglycan transglycosylase RlpA</fullName>
        <ecNumber evidence="3">4.2.2.-</ecNumber>
    </recommendedName>
</protein>
<dbReference type="EMBL" id="CP002568">
    <property type="protein sequence ID" value="ADZ68445.1"/>
    <property type="molecule type" value="Genomic_DNA"/>
</dbReference>
<dbReference type="CDD" id="cd22268">
    <property type="entry name" value="DPBB_RlpA-like"/>
    <property type="match status" value="1"/>
</dbReference>
<dbReference type="SUPFAM" id="SSF50685">
    <property type="entry name" value="Barwin-like endoglucanases"/>
    <property type="match status" value="1"/>
</dbReference>
<feature type="domain" description="RlpA-like protein double-psi beta-barrel" evidence="5">
    <location>
        <begin position="39"/>
        <end position="125"/>
    </location>
</feature>
<evidence type="ECO:0000256" key="3">
    <source>
        <dbReference type="HAMAP-Rule" id="MF_02071"/>
    </source>
</evidence>
<feature type="signal peptide" evidence="3">
    <location>
        <begin position="1"/>
        <end position="35"/>
    </location>
</feature>
<feature type="chain" id="PRO_5009991443" description="Endolytic peptidoglycan transglycosylase RlpA" evidence="3">
    <location>
        <begin position="36"/>
        <end position="141"/>
    </location>
</feature>
<keyword evidence="2 3" id="KW-0961">Cell wall biogenesis/degradation</keyword>
<dbReference type="GO" id="GO:0071555">
    <property type="term" value="P:cell wall organization"/>
    <property type="evidence" value="ECO:0007669"/>
    <property type="project" value="UniProtKB-KW"/>
</dbReference>
<dbReference type="InterPro" id="IPR012997">
    <property type="entry name" value="RplA"/>
</dbReference>
<keyword evidence="1 3" id="KW-0456">Lyase</keyword>
<dbReference type="OrthoDB" id="9779128at2"/>
<evidence type="ECO:0000259" key="5">
    <source>
        <dbReference type="Pfam" id="PF03330"/>
    </source>
</evidence>
<name>F2IYD2_POLGS</name>
<keyword evidence="3" id="KW-0732">Signal</keyword>
<dbReference type="HAMAP" id="MF_02071">
    <property type="entry name" value="RlpA"/>
    <property type="match status" value="1"/>
</dbReference>
<dbReference type="InterPro" id="IPR036908">
    <property type="entry name" value="RlpA-like_sf"/>
</dbReference>
<dbReference type="PATRIC" id="fig|991905.3.peg.7"/>
<proteinExistence type="inferred from homology"/>
<dbReference type="EC" id="4.2.2.-" evidence="3"/>
<comment type="function">
    <text evidence="3">Lytic transglycosylase with a strong preference for naked glycan strands that lack stem peptides.</text>
</comment>
<dbReference type="InterPro" id="IPR034718">
    <property type="entry name" value="RlpA"/>
</dbReference>
<dbReference type="PANTHER" id="PTHR34183">
    <property type="entry name" value="ENDOLYTIC PEPTIDOGLYCAN TRANSGLYCOSYLASE RLPA"/>
    <property type="match status" value="1"/>
</dbReference>
<dbReference type="RefSeq" id="WP_013650769.1">
    <property type="nucleotide sequence ID" value="NC_015259.1"/>
</dbReference>
<dbReference type="STRING" id="991905.SL003B_0006"/>
<dbReference type="GO" id="GO:0008932">
    <property type="term" value="F:lytic endotransglycosylase activity"/>
    <property type="evidence" value="ECO:0007669"/>
    <property type="project" value="UniProtKB-UniRule"/>
</dbReference>